<dbReference type="EMBL" id="GL732527">
    <property type="protein sequence ID" value="EFX87484.1"/>
    <property type="molecule type" value="Genomic_DNA"/>
</dbReference>
<dbReference type="InterPro" id="IPR003150">
    <property type="entry name" value="DNA-bd_RFX"/>
</dbReference>
<dbReference type="SUPFAM" id="SSF46785">
    <property type="entry name" value="Winged helix' DNA-binding domain"/>
    <property type="match status" value="1"/>
</dbReference>
<evidence type="ECO:0000256" key="2">
    <source>
        <dbReference type="ARBA" id="ARBA00022473"/>
    </source>
</evidence>
<dbReference type="PROSITE" id="PS51526">
    <property type="entry name" value="RFX_DBD"/>
    <property type="match status" value="1"/>
</dbReference>
<accession>E9FY66</accession>
<dbReference type="Pfam" id="PF02257">
    <property type="entry name" value="RFX_DNA_binding"/>
    <property type="match status" value="1"/>
</dbReference>
<dbReference type="GO" id="GO:0000981">
    <property type="term" value="F:DNA-binding transcription factor activity, RNA polymerase II-specific"/>
    <property type="evidence" value="ECO:0000318"/>
    <property type="project" value="GO_Central"/>
</dbReference>
<dbReference type="InterPro" id="IPR036390">
    <property type="entry name" value="WH_DNA-bd_sf"/>
</dbReference>
<dbReference type="AlphaFoldDB" id="E9FY66"/>
<evidence type="ECO:0000256" key="7">
    <source>
        <dbReference type="ARBA" id="ARBA00023242"/>
    </source>
</evidence>
<evidence type="ECO:0000256" key="4">
    <source>
        <dbReference type="ARBA" id="ARBA00023015"/>
    </source>
</evidence>
<dbReference type="OMA" id="SIMYTAS"/>
<dbReference type="PhylomeDB" id="E9FY66"/>
<evidence type="ECO:0000313" key="11">
    <source>
        <dbReference type="EMBL" id="EFX87484.1"/>
    </source>
</evidence>
<dbReference type="KEGG" id="dpx:DAPPUDRAFT_42744"/>
<evidence type="ECO:0000256" key="3">
    <source>
        <dbReference type="ARBA" id="ARBA00022782"/>
    </source>
</evidence>
<gene>
    <name evidence="11" type="ORF">DAPPUDRAFT_42744</name>
</gene>
<sequence length="471" mass="53901">MRPHSTPATLLWLEENYEMAQGVCVPRNTLYLHYVDFCSKHGMTPVNAASFGKIIRQQFPQLTTRRLGTRGQSRYHYYGIAIRENSAYYELVYSKKGLQAGGGMPVSVAVAQAATAVALATRLPEFPNLRDLCLPPGGISGGVPEERVATFIVMYRAHCQRLLDTIIRGSFQEVQTFLLHYWQGMPPHLVGVLGSHVVVNIVGVCDSILYRSVCSILMSSVIRGLPENLIQMIRKFASELDSWLQAALEDLPENLRAVKIDLARHFCHMLRRQSSLNQLFGTVRLALHDPQVNSVLLHDWQRQDLHAMTKSALQAVSNFHLGDHSQQFRKLGGEFERLLAEQAPLEAYTEWVESIVDRCVLQQRGHHRSRPASSLRHSIRQFLLVWMAFSGRLLRELTAQTAAGFETFHLMRIMVDDYFLYLVELLHVDDRARELMRNITLDIPPEYLDTDYEGFFSNKRFFDFLLSYFDE</sequence>
<dbReference type="Proteomes" id="UP000000305">
    <property type="component" value="Unassembled WGS sequence"/>
</dbReference>
<dbReference type="GO" id="GO:0030154">
    <property type="term" value="P:cell differentiation"/>
    <property type="evidence" value="ECO:0007669"/>
    <property type="project" value="UniProtKB-KW"/>
</dbReference>
<dbReference type="OrthoDB" id="10056949at2759"/>
<keyword evidence="6" id="KW-0804">Transcription</keyword>
<dbReference type="STRING" id="6669.E9FY66"/>
<organism evidence="11 12">
    <name type="scientific">Daphnia pulex</name>
    <name type="common">Water flea</name>
    <dbReference type="NCBI Taxonomy" id="6669"/>
    <lineage>
        <taxon>Eukaryota</taxon>
        <taxon>Metazoa</taxon>
        <taxon>Ecdysozoa</taxon>
        <taxon>Arthropoda</taxon>
        <taxon>Crustacea</taxon>
        <taxon>Branchiopoda</taxon>
        <taxon>Diplostraca</taxon>
        <taxon>Cladocera</taxon>
        <taxon>Anomopoda</taxon>
        <taxon>Daphniidae</taxon>
        <taxon>Daphnia</taxon>
    </lineage>
</organism>
<keyword evidence="3" id="KW-0221">Differentiation</keyword>
<dbReference type="InterPro" id="IPR036388">
    <property type="entry name" value="WH-like_DNA-bd_sf"/>
</dbReference>
<dbReference type="InParanoid" id="E9FY66"/>
<evidence type="ECO:0000313" key="12">
    <source>
        <dbReference type="Proteomes" id="UP000000305"/>
    </source>
</evidence>
<dbReference type="PANTHER" id="PTHR12619">
    <property type="entry name" value="RFX TRANSCRIPTION FACTOR FAMILY"/>
    <property type="match status" value="1"/>
</dbReference>
<evidence type="ECO:0000259" key="10">
    <source>
        <dbReference type="PROSITE" id="PS51526"/>
    </source>
</evidence>
<dbReference type="GO" id="GO:0006357">
    <property type="term" value="P:regulation of transcription by RNA polymerase II"/>
    <property type="evidence" value="ECO:0000318"/>
    <property type="project" value="GO_Central"/>
</dbReference>
<dbReference type="GO" id="GO:0000978">
    <property type="term" value="F:RNA polymerase II cis-regulatory region sequence-specific DNA binding"/>
    <property type="evidence" value="ECO:0000318"/>
    <property type="project" value="GO_Central"/>
</dbReference>
<evidence type="ECO:0000256" key="1">
    <source>
        <dbReference type="ARBA" id="ARBA00004123"/>
    </source>
</evidence>
<keyword evidence="7" id="KW-0539">Nucleus</keyword>
<dbReference type="PANTHER" id="PTHR12619:SF5">
    <property type="entry name" value="TRANSCRIPTION FACTOR RFX4"/>
    <property type="match status" value="1"/>
</dbReference>
<keyword evidence="4" id="KW-0805">Transcription regulation</keyword>
<evidence type="ECO:0000256" key="6">
    <source>
        <dbReference type="ARBA" id="ARBA00023163"/>
    </source>
</evidence>
<dbReference type="InterPro" id="IPR039779">
    <property type="entry name" value="RFX-like"/>
</dbReference>
<reference evidence="11 12" key="1">
    <citation type="journal article" date="2011" name="Science">
        <title>The ecoresponsive genome of Daphnia pulex.</title>
        <authorList>
            <person name="Colbourne J.K."/>
            <person name="Pfrender M.E."/>
            <person name="Gilbert D."/>
            <person name="Thomas W.K."/>
            <person name="Tucker A."/>
            <person name="Oakley T.H."/>
            <person name="Tokishita S."/>
            <person name="Aerts A."/>
            <person name="Arnold G.J."/>
            <person name="Basu M.K."/>
            <person name="Bauer D.J."/>
            <person name="Caceres C.E."/>
            <person name="Carmel L."/>
            <person name="Casola C."/>
            <person name="Choi J.H."/>
            <person name="Detter J.C."/>
            <person name="Dong Q."/>
            <person name="Dusheyko S."/>
            <person name="Eads B.D."/>
            <person name="Frohlich T."/>
            <person name="Geiler-Samerotte K.A."/>
            <person name="Gerlach D."/>
            <person name="Hatcher P."/>
            <person name="Jogdeo S."/>
            <person name="Krijgsveld J."/>
            <person name="Kriventseva E.V."/>
            <person name="Kultz D."/>
            <person name="Laforsch C."/>
            <person name="Lindquist E."/>
            <person name="Lopez J."/>
            <person name="Manak J.R."/>
            <person name="Muller J."/>
            <person name="Pangilinan J."/>
            <person name="Patwardhan R.P."/>
            <person name="Pitluck S."/>
            <person name="Pritham E.J."/>
            <person name="Rechtsteiner A."/>
            <person name="Rho M."/>
            <person name="Rogozin I.B."/>
            <person name="Sakarya O."/>
            <person name="Salamov A."/>
            <person name="Schaack S."/>
            <person name="Shapiro H."/>
            <person name="Shiga Y."/>
            <person name="Skalitzky C."/>
            <person name="Smith Z."/>
            <person name="Souvorov A."/>
            <person name="Sung W."/>
            <person name="Tang Z."/>
            <person name="Tsuchiya D."/>
            <person name="Tu H."/>
            <person name="Vos H."/>
            <person name="Wang M."/>
            <person name="Wolf Y.I."/>
            <person name="Yamagata H."/>
            <person name="Yamada T."/>
            <person name="Ye Y."/>
            <person name="Shaw J.R."/>
            <person name="Andrews J."/>
            <person name="Crease T.J."/>
            <person name="Tang H."/>
            <person name="Lucas S.M."/>
            <person name="Robertson H.M."/>
            <person name="Bork P."/>
            <person name="Koonin E.V."/>
            <person name="Zdobnov E.M."/>
            <person name="Grigoriev I.V."/>
            <person name="Lynch M."/>
            <person name="Boore J.L."/>
        </authorList>
    </citation>
    <scope>NUCLEOTIDE SEQUENCE [LARGE SCALE GENOMIC DNA]</scope>
</reference>
<name>E9FY66_DAPPU</name>
<dbReference type="GO" id="GO:0005634">
    <property type="term" value="C:nucleus"/>
    <property type="evidence" value="ECO:0007669"/>
    <property type="project" value="UniProtKB-SubCell"/>
</dbReference>
<dbReference type="Gene3D" id="1.10.10.10">
    <property type="entry name" value="Winged helix-like DNA-binding domain superfamily/Winged helix DNA-binding domain"/>
    <property type="match status" value="1"/>
</dbReference>
<keyword evidence="2" id="KW-0217">Developmental protein</keyword>
<keyword evidence="12" id="KW-1185">Reference proteome</keyword>
<dbReference type="InterPro" id="IPR057321">
    <property type="entry name" value="RFX1-4/6/8-like_BCD"/>
</dbReference>
<comment type="subcellular location">
    <subcellularLocation>
        <location evidence="1">Nucleus</location>
    </subcellularLocation>
</comment>
<proteinExistence type="predicted"/>
<dbReference type="FunFam" id="1.10.10.10:FF:000211">
    <property type="entry name" value="Regulatory factor X, 6"/>
    <property type="match status" value="1"/>
</dbReference>
<evidence type="ECO:0000256" key="8">
    <source>
        <dbReference type="ARBA" id="ARBA00072476"/>
    </source>
</evidence>
<keyword evidence="5" id="KW-0238">DNA-binding</keyword>
<dbReference type="HOGENOM" id="CLU_010393_3_0_1"/>
<protein>
    <recommendedName>
        <fullName evidence="8">DNA-binding protein RFX6</fullName>
    </recommendedName>
    <alternativeName>
        <fullName evidence="9">Regulatory factor X 6</fullName>
    </alternativeName>
</protein>
<feature type="domain" description="RFX-type winged-helix" evidence="10">
    <location>
        <begin position="9"/>
        <end position="84"/>
    </location>
</feature>
<evidence type="ECO:0000256" key="5">
    <source>
        <dbReference type="ARBA" id="ARBA00023125"/>
    </source>
</evidence>
<dbReference type="Pfam" id="PF25340">
    <property type="entry name" value="BCD_RFX"/>
    <property type="match status" value="1"/>
</dbReference>
<evidence type="ECO:0000256" key="9">
    <source>
        <dbReference type="ARBA" id="ARBA00077088"/>
    </source>
</evidence>
<dbReference type="eggNOG" id="KOG3712">
    <property type="taxonomic scope" value="Eukaryota"/>
</dbReference>